<keyword evidence="3" id="KW-0812">Transmembrane</keyword>
<dbReference type="InterPro" id="IPR004089">
    <property type="entry name" value="MCPsignal_dom"/>
</dbReference>
<evidence type="ECO:0000313" key="6">
    <source>
        <dbReference type="Proteomes" id="UP000749471"/>
    </source>
</evidence>
<dbReference type="EMBL" id="JAHLPM010000013">
    <property type="protein sequence ID" value="MBU5439273.1"/>
    <property type="molecule type" value="Genomic_DNA"/>
</dbReference>
<dbReference type="Proteomes" id="UP000749471">
    <property type="component" value="Unassembled WGS sequence"/>
</dbReference>
<evidence type="ECO:0000259" key="4">
    <source>
        <dbReference type="PROSITE" id="PS50111"/>
    </source>
</evidence>
<organism evidence="5 6">
    <name type="scientific">Tissierella simiarum</name>
    <dbReference type="NCBI Taxonomy" id="2841534"/>
    <lineage>
        <taxon>Bacteria</taxon>
        <taxon>Bacillati</taxon>
        <taxon>Bacillota</taxon>
        <taxon>Tissierellia</taxon>
        <taxon>Tissierellales</taxon>
        <taxon>Tissierellaceae</taxon>
        <taxon>Tissierella</taxon>
    </lineage>
</organism>
<feature type="domain" description="Methyl-accepting transducer" evidence="4">
    <location>
        <begin position="141"/>
        <end position="398"/>
    </location>
</feature>
<keyword evidence="3" id="KW-0472">Membrane</keyword>
<dbReference type="Pfam" id="PF00015">
    <property type="entry name" value="MCPsignal"/>
    <property type="match status" value="1"/>
</dbReference>
<dbReference type="SMART" id="SM00283">
    <property type="entry name" value="MA"/>
    <property type="match status" value="1"/>
</dbReference>
<proteinExistence type="predicted"/>
<evidence type="ECO:0000256" key="2">
    <source>
        <dbReference type="PROSITE-ProRule" id="PRU00284"/>
    </source>
</evidence>
<gene>
    <name evidence="5" type="ORF">KQI42_14715</name>
</gene>
<reference evidence="5 6" key="1">
    <citation type="submission" date="2021-06" db="EMBL/GenBank/DDBJ databases">
        <authorList>
            <person name="Sun Q."/>
            <person name="Li D."/>
        </authorList>
    </citation>
    <scope>NUCLEOTIDE SEQUENCE [LARGE SCALE GENOMIC DNA]</scope>
    <source>
        <strain evidence="5 6">MSJ-40</strain>
    </source>
</reference>
<keyword evidence="3" id="KW-1133">Transmembrane helix</keyword>
<dbReference type="PANTHER" id="PTHR32089">
    <property type="entry name" value="METHYL-ACCEPTING CHEMOTAXIS PROTEIN MCPB"/>
    <property type="match status" value="1"/>
</dbReference>
<comment type="caution">
    <text evidence="5">The sequence shown here is derived from an EMBL/GenBank/DDBJ whole genome shotgun (WGS) entry which is preliminary data.</text>
</comment>
<feature type="transmembrane region" description="Helical" evidence="3">
    <location>
        <begin position="15"/>
        <end position="37"/>
    </location>
</feature>
<feature type="transmembrane region" description="Helical" evidence="3">
    <location>
        <begin position="49"/>
        <end position="68"/>
    </location>
</feature>
<keyword evidence="6" id="KW-1185">Reference proteome</keyword>
<dbReference type="PANTHER" id="PTHR32089:SF112">
    <property type="entry name" value="LYSOZYME-LIKE PROTEIN-RELATED"/>
    <property type="match status" value="1"/>
</dbReference>
<evidence type="ECO:0000313" key="5">
    <source>
        <dbReference type="EMBL" id="MBU5439273.1"/>
    </source>
</evidence>
<evidence type="ECO:0000256" key="1">
    <source>
        <dbReference type="ARBA" id="ARBA00023224"/>
    </source>
</evidence>
<protein>
    <recommendedName>
        <fullName evidence="4">Methyl-accepting transducer domain-containing protein</fullName>
    </recommendedName>
</protein>
<name>A0ABS6E8L9_9FIRM</name>
<sequence>MKEKENLLNQLKMKFILITFTVVFIGIIASNAIFSVIESFLKTSPALSLILSALINMGIIGLVGYIIFDRLVFKYLNQLSSTIGDVAKGDFSQLKEVKNKKEFSGLNKSIDTIIENSKKMAKDVKKQSDILSTNAQNLSLVIEETTESVENISVSINEIAKGSEDTSRNINELGDAISNLNNLSINTENYTETATDLSLSMSKAAVTGNKDMDKIIDMVNLMDNSTKDTLTIIKELNEEINNINSIVLIINEIAEQTNLLALNAAIEAARAGEFGRGFAVVAEEIRKLADATHNYSQEISAITSNVSTSGHNAVESIGLVNTVVQQGVEVAQLTKGSFNDLINKIDEINNLIMKISGAAKEVRDNSGYILERASEISAISQETTAASETSAAAVENNLASMEEITSSIENLSQIAQDLHQMVEYVKL</sequence>
<accession>A0ABS6E8L9</accession>
<evidence type="ECO:0000256" key="3">
    <source>
        <dbReference type="SAM" id="Phobius"/>
    </source>
</evidence>
<dbReference type="PROSITE" id="PS50111">
    <property type="entry name" value="CHEMOTAXIS_TRANSDUC_2"/>
    <property type="match status" value="1"/>
</dbReference>
<dbReference type="RefSeq" id="WP_216520979.1">
    <property type="nucleotide sequence ID" value="NZ_JAHLPM010000013.1"/>
</dbReference>
<keyword evidence="1 2" id="KW-0807">Transducer</keyword>